<dbReference type="Proteomes" id="UP000238261">
    <property type="component" value="Unassembled WGS sequence"/>
</dbReference>
<dbReference type="OrthoDB" id="7065604at2"/>
<comment type="function">
    <text evidence="1">Involved in the import of queuosine (Q) precursors, required for Q precursor salvage.</text>
</comment>
<dbReference type="PANTHER" id="PTHR34300">
    <property type="entry name" value="QUEUOSINE PRECURSOR TRANSPORTER-RELATED"/>
    <property type="match status" value="1"/>
</dbReference>
<keyword evidence="1" id="KW-0813">Transport</keyword>
<feature type="transmembrane region" description="Helical" evidence="1">
    <location>
        <begin position="137"/>
        <end position="158"/>
    </location>
</feature>
<dbReference type="GO" id="GO:0005886">
    <property type="term" value="C:plasma membrane"/>
    <property type="evidence" value="ECO:0007669"/>
    <property type="project" value="UniProtKB-SubCell"/>
</dbReference>
<proteinExistence type="inferred from homology"/>
<dbReference type="EMBL" id="MDEG01000038">
    <property type="protein sequence ID" value="PPU94395.1"/>
    <property type="molecule type" value="Genomic_DNA"/>
</dbReference>
<sequence>MRRFVPSTASPSVHPSSSPSPAFAALTPRALLLAVLAMGAVVLLSNVLVQFPINDWLTWGAFSYPLAFLVSNLINRRFGPHAARRVAWCGFALAVLLSIWIATPRIAAASCTAFIAAQLLDIAVFDRLRRSRWWHAPIVATTCSATLDTAIFWSIGFAGSALPWLSWAAGDLAVKLGIGVFLLAPFRALLWRTAPPATLDASARRPRPKA</sequence>
<dbReference type="Pfam" id="PF02592">
    <property type="entry name" value="Vut_1"/>
    <property type="match status" value="2"/>
</dbReference>
<feature type="transmembrane region" description="Helical" evidence="1">
    <location>
        <begin position="107"/>
        <end position="125"/>
    </location>
</feature>
<protein>
    <recommendedName>
        <fullName evidence="1">Probable queuosine precursor transporter</fullName>
        <shortName evidence="1">Q precursor transporter</shortName>
    </recommendedName>
</protein>
<organism evidence="3 4">
    <name type="scientific">Xanthomonas hyacinthi</name>
    <dbReference type="NCBI Taxonomy" id="56455"/>
    <lineage>
        <taxon>Bacteria</taxon>
        <taxon>Pseudomonadati</taxon>
        <taxon>Pseudomonadota</taxon>
        <taxon>Gammaproteobacteria</taxon>
        <taxon>Lysobacterales</taxon>
        <taxon>Lysobacteraceae</taxon>
        <taxon>Xanthomonas</taxon>
    </lineage>
</organism>
<keyword evidence="4" id="KW-1185">Reference proteome</keyword>
<keyword evidence="1" id="KW-1133">Transmembrane helix</keyword>
<dbReference type="AlphaFoldDB" id="A0A2S7EPD3"/>
<dbReference type="GO" id="GO:0022857">
    <property type="term" value="F:transmembrane transporter activity"/>
    <property type="evidence" value="ECO:0007669"/>
    <property type="project" value="UniProtKB-UniRule"/>
</dbReference>
<keyword evidence="1" id="KW-0812">Transmembrane</keyword>
<feature type="transmembrane region" description="Helical" evidence="1">
    <location>
        <begin position="86"/>
        <end position="101"/>
    </location>
</feature>
<accession>A0A2S7EPD3</accession>
<comment type="similarity">
    <text evidence="1">Belongs to the vitamin uptake transporter (VUT/ECF) (TC 2.A.88) family. Q precursor transporter subfamily.</text>
</comment>
<evidence type="ECO:0000256" key="1">
    <source>
        <dbReference type="HAMAP-Rule" id="MF_02088"/>
    </source>
</evidence>
<keyword evidence="1" id="KW-0997">Cell inner membrane</keyword>
<comment type="subcellular location">
    <subcellularLocation>
        <location evidence="1">Cell inner membrane</location>
        <topology evidence="1">Multi-pass membrane protein</topology>
    </subcellularLocation>
</comment>
<dbReference type="NCBIfam" id="TIGR00697">
    <property type="entry name" value="queuosine precursor transporter"/>
    <property type="match status" value="1"/>
</dbReference>
<keyword evidence="1" id="KW-1003">Cell membrane</keyword>
<reference evidence="4" key="1">
    <citation type="submission" date="2016-08" db="EMBL/GenBank/DDBJ databases">
        <authorList>
            <person name="Merda D."/>
            <person name="Briand M."/>
            <person name="Taghouti G."/>
            <person name="Carrere S."/>
            <person name="Gouzy J."/>
            <person name="Portier P."/>
            <person name="Jacques M.-A."/>
            <person name="Fischer-Le Saux M."/>
        </authorList>
    </citation>
    <scope>NUCLEOTIDE SEQUENCE [LARGE SCALE GENOMIC DNA]</scope>
    <source>
        <strain evidence="4">CFBP1156</strain>
    </source>
</reference>
<feature type="transmembrane region" description="Helical" evidence="1">
    <location>
        <begin position="30"/>
        <end position="50"/>
    </location>
</feature>
<feature type="region of interest" description="Disordered" evidence="2">
    <location>
        <begin position="1"/>
        <end position="20"/>
    </location>
</feature>
<evidence type="ECO:0000313" key="4">
    <source>
        <dbReference type="Proteomes" id="UP000238261"/>
    </source>
</evidence>
<evidence type="ECO:0000256" key="2">
    <source>
        <dbReference type="SAM" id="MobiDB-lite"/>
    </source>
</evidence>
<gene>
    <name evidence="3" type="ORF">XhyaCFBP1156_20210</name>
</gene>
<feature type="transmembrane region" description="Helical" evidence="1">
    <location>
        <begin position="56"/>
        <end position="74"/>
    </location>
</feature>
<name>A0A2S7EPD3_9XANT</name>
<evidence type="ECO:0000313" key="3">
    <source>
        <dbReference type="EMBL" id="PPU94395.1"/>
    </source>
</evidence>
<dbReference type="HAMAP" id="MF_02088">
    <property type="entry name" value="Q_prec_transport"/>
    <property type="match status" value="1"/>
</dbReference>
<feature type="transmembrane region" description="Helical" evidence="1">
    <location>
        <begin position="164"/>
        <end position="184"/>
    </location>
</feature>
<dbReference type="PANTHER" id="PTHR34300:SF1">
    <property type="entry name" value="QUEUOSINE PRECURSOR TRANSPORTER"/>
    <property type="match status" value="1"/>
</dbReference>
<comment type="caution">
    <text evidence="3">The sequence shown here is derived from an EMBL/GenBank/DDBJ whole genome shotgun (WGS) entry which is preliminary data.</text>
</comment>
<dbReference type="InterPro" id="IPR003744">
    <property type="entry name" value="YhhQ"/>
</dbReference>
<keyword evidence="1" id="KW-0472">Membrane</keyword>